<accession>A0ABP6QE99</accession>
<dbReference type="Proteomes" id="UP001501237">
    <property type="component" value="Unassembled WGS sequence"/>
</dbReference>
<dbReference type="InterPro" id="IPR018490">
    <property type="entry name" value="cNMP-bd_dom_sf"/>
</dbReference>
<dbReference type="PROSITE" id="PS51063">
    <property type="entry name" value="HTH_CRP_2"/>
    <property type="match status" value="1"/>
</dbReference>
<dbReference type="Pfam" id="PF13545">
    <property type="entry name" value="HTH_Crp_2"/>
    <property type="match status" value="1"/>
</dbReference>
<dbReference type="InterPro" id="IPR012318">
    <property type="entry name" value="HTH_CRP"/>
</dbReference>
<protein>
    <recommendedName>
        <fullName evidence="4">HTH crp-type domain-containing protein</fullName>
    </recommendedName>
</protein>
<dbReference type="InterPro" id="IPR036390">
    <property type="entry name" value="WH_DNA-bd_sf"/>
</dbReference>
<comment type="caution">
    <text evidence="5">The sequence shown here is derived from an EMBL/GenBank/DDBJ whole genome shotgun (WGS) entry which is preliminary data.</text>
</comment>
<dbReference type="Gene3D" id="2.60.120.10">
    <property type="entry name" value="Jelly Rolls"/>
    <property type="match status" value="1"/>
</dbReference>
<dbReference type="EMBL" id="BAAAUV010000013">
    <property type="protein sequence ID" value="GAA3223686.1"/>
    <property type="molecule type" value="Genomic_DNA"/>
</dbReference>
<organism evidence="5 6">
    <name type="scientific">Actinocorallia longicatena</name>
    <dbReference type="NCBI Taxonomy" id="111803"/>
    <lineage>
        <taxon>Bacteria</taxon>
        <taxon>Bacillati</taxon>
        <taxon>Actinomycetota</taxon>
        <taxon>Actinomycetes</taxon>
        <taxon>Streptosporangiales</taxon>
        <taxon>Thermomonosporaceae</taxon>
        <taxon>Actinocorallia</taxon>
    </lineage>
</organism>
<evidence type="ECO:0000259" key="4">
    <source>
        <dbReference type="PROSITE" id="PS51063"/>
    </source>
</evidence>
<dbReference type="InterPro" id="IPR014710">
    <property type="entry name" value="RmlC-like_jellyroll"/>
</dbReference>
<keyword evidence="1" id="KW-0805">Transcription regulation</keyword>
<dbReference type="SUPFAM" id="SSF51206">
    <property type="entry name" value="cAMP-binding domain-like"/>
    <property type="match status" value="1"/>
</dbReference>
<sequence length="213" mass="22998">MGDVRGLVSRLTELAEVRAFGDGELLRHADDRVPAVVGLVSGRVKIVGEHYGRRPSLAFRDGPDLLGQIVNIGLETRRETISAVGVCSALWVPTETFLTRTRELGLEGVVHQVWASRRAYEDLLLAEMEGLPPEARVARLLWRIASADPAAHPGMTLPVGRSDLARTTGLGRLAASRQVAALRGQGVIASVQGRIVLVRPWALGQGAPPQAWR</sequence>
<keyword evidence="2" id="KW-0238">DNA-binding</keyword>
<evidence type="ECO:0000313" key="6">
    <source>
        <dbReference type="Proteomes" id="UP001501237"/>
    </source>
</evidence>
<evidence type="ECO:0000256" key="1">
    <source>
        <dbReference type="ARBA" id="ARBA00023015"/>
    </source>
</evidence>
<evidence type="ECO:0000256" key="2">
    <source>
        <dbReference type="ARBA" id="ARBA00023125"/>
    </source>
</evidence>
<dbReference type="RefSeq" id="WP_344832684.1">
    <property type="nucleotide sequence ID" value="NZ_BAAAUV010000013.1"/>
</dbReference>
<reference evidence="6" key="1">
    <citation type="journal article" date="2019" name="Int. J. Syst. Evol. Microbiol.">
        <title>The Global Catalogue of Microorganisms (GCM) 10K type strain sequencing project: providing services to taxonomists for standard genome sequencing and annotation.</title>
        <authorList>
            <consortium name="The Broad Institute Genomics Platform"/>
            <consortium name="The Broad Institute Genome Sequencing Center for Infectious Disease"/>
            <person name="Wu L."/>
            <person name="Ma J."/>
        </authorList>
    </citation>
    <scope>NUCLEOTIDE SEQUENCE [LARGE SCALE GENOMIC DNA]</scope>
    <source>
        <strain evidence="6">JCM 9377</strain>
    </source>
</reference>
<keyword evidence="3" id="KW-0804">Transcription</keyword>
<proteinExistence type="predicted"/>
<keyword evidence="6" id="KW-1185">Reference proteome</keyword>
<gene>
    <name evidence="5" type="ORF">GCM10010468_50360</name>
</gene>
<evidence type="ECO:0000313" key="5">
    <source>
        <dbReference type="EMBL" id="GAA3223686.1"/>
    </source>
</evidence>
<name>A0ABP6QE99_9ACTN</name>
<evidence type="ECO:0000256" key="3">
    <source>
        <dbReference type="ARBA" id="ARBA00023163"/>
    </source>
</evidence>
<feature type="domain" description="HTH crp-type" evidence="4">
    <location>
        <begin position="131"/>
        <end position="202"/>
    </location>
</feature>
<dbReference type="SUPFAM" id="SSF46785">
    <property type="entry name" value="Winged helix' DNA-binding domain"/>
    <property type="match status" value="1"/>
</dbReference>